<evidence type="ECO:0000313" key="3">
    <source>
        <dbReference type="Proteomes" id="UP001597641"/>
    </source>
</evidence>
<proteinExistence type="predicted"/>
<protein>
    <recommendedName>
        <fullName evidence="4">Chorismate mutase</fullName>
    </recommendedName>
</protein>
<keyword evidence="3" id="KW-1185">Reference proteome</keyword>
<dbReference type="EMBL" id="JBHUOX010000018">
    <property type="protein sequence ID" value="MFD3002665.1"/>
    <property type="molecule type" value="Genomic_DNA"/>
</dbReference>
<dbReference type="Proteomes" id="UP001597641">
    <property type="component" value="Unassembled WGS sequence"/>
</dbReference>
<sequence length="135" mass="15110">MDSIKAKMGAEKLPVEAVPTSTLKVVTEREQRPAAAHPGDRGASATKNPKDIDTILHEGGFMQLFKVLEAARKEMEIDKKAVYVDEESAEVLDLLKKKAKIKSNALVSYLLQEFFSKHKALIQELVEKRSNKFID</sequence>
<evidence type="ECO:0000256" key="1">
    <source>
        <dbReference type="SAM" id="MobiDB-lite"/>
    </source>
</evidence>
<accession>A0ABW6BZ44</accession>
<name>A0ABW6BZ44_9BACT</name>
<feature type="region of interest" description="Disordered" evidence="1">
    <location>
        <begin position="21"/>
        <end position="49"/>
    </location>
</feature>
<evidence type="ECO:0000313" key="2">
    <source>
        <dbReference type="EMBL" id="MFD3002665.1"/>
    </source>
</evidence>
<gene>
    <name evidence="2" type="ORF">ACFS7Z_20005</name>
</gene>
<evidence type="ECO:0008006" key="4">
    <source>
        <dbReference type="Google" id="ProtNLM"/>
    </source>
</evidence>
<organism evidence="2 3">
    <name type="scientific">Pontibacter toksunensis</name>
    <dbReference type="NCBI Taxonomy" id="1332631"/>
    <lineage>
        <taxon>Bacteria</taxon>
        <taxon>Pseudomonadati</taxon>
        <taxon>Bacteroidota</taxon>
        <taxon>Cytophagia</taxon>
        <taxon>Cytophagales</taxon>
        <taxon>Hymenobacteraceae</taxon>
        <taxon>Pontibacter</taxon>
    </lineage>
</organism>
<reference evidence="3" key="1">
    <citation type="journal article" date="2019" name="Int. J. Syst. Evol. Microbiol.">
        <title>The Global Catalogue of Microorganisms (GCM) 10K type strain sequencing project: providing services to taxonomists for standard genome sequencing and annotation.</title>
        <authorList>
            <consortium name="The Broad Institute Genomics Platform"/>
            <consortium name="The Broad Institute Genome Sequencing Center for Infectious Disease"/>
            <person name="Wu L."/>
            <person name="Ma J."/>
        </authorList>
    </citation>
    <scope>NUCLEOTIDE SEQUENCE [LARGE SCALE GENOMIC DNA]</scope>
    <source>
        <strain evidence="3">KCTC 23984</strain>
    </source>
</reference>
<comment type="caution">
    <text evidence="2">The sequence shown here is derived from an EMBL/GenBank/DDBJ whole genome shotgun (WGS) entry which is preliminary data.</text>
</comment>
<dbReference type="RefSeq" id="WP_377488491.1">
    <property type="nucleotide sequence ID" value="NZ_JBHUOX010000018.1"/>
</dbReference>